<organism evidence="2 3">
    <name type="scientific">Alistipes shahii</name>
    <dbReference type="NCBI Taxonomy" id="328814"/>
    <lineage>
        <taxon>Bacteria</taxon>
        <taxon>Pseudomonadati</taxon>
        <taxon>Bacteroidota</taxon>
        <taxon>Bacteroidia</taxon>
        <taxon>Bacteroidales</taxon>
        <taxon>Rikenellaceae</taxon>
        <taxon>Alistipes</taxon>
    </lineage>
</organism>
<feature type="transmembrane region" description="Helical" evidence="1">
    <location>
        <begin position="63"/>
        <end position="81"/>
    </location>
</feature>
<evidence type="ECO:0000313" key="2">
    <source>
        <dbReference type="EMBL" id="KAA2370995.1"/>
    </source>
</evidence>
<dbReference type="RefSeq" id="WP_044054556.1">
    <property type="nucleotide sequence ID" value="NZ_CATXTW010000012.1"/>
</dbReference>
<proteinExistence type="predicted"/>
<reference evidence="2 3" key="1">
    <citation type="journal article" date="2019" name="Nat. Med.">
        <title>A library of human gut bacterial isolates paired with longitudinal multiomics data enables mechanistic microbiome research.</title>
        <authorList>
            <person name="Poyet M."/>
            <person name="Groussin M."/>
            <person name="Gibbons S.M."/>
            <person name="Avila-Pacheco J."/>
            <person name="Jiang X."/>
            <person name="Kearney S.M."/>
            <person name="Perrotta A.R."/>
            <person name="Berdy B."/>
            <person name="Zhao S."/>
            <person name="Lieberman T.D."/>
            <person name="Swanson P.K."/>
            <person name="Smith M."/>
            <person name="Roesemann S."/>
            <person name="Alexander J.E."/>
            <person name="Rich S.A."/>
            <person name="Livny J."/>
            <person name="Vlamakis H."/>
            <person name="Clish C."/>
            <person name="Bullock K."/>
            <person name="Deik A."/>
            <person name="Scott J."/>
            <person name="Pierce K.A."/>
            <person name="Xavier R.J."/>
            <person name="Alm E.J."/>
        </authorList>
    </citation>
    <scope>NUCLEOTIDE SEQUENCE [LARGE SCALE GENOMIC DNA]</scope>
    <source>
        <strain evidence="2 3">BIOML-A2</strain>
    </source>
</reference>
<dbReference type="AlphaFoldDB" id="A0A5B3GBI2"/>
<comment type="caution">
    <text evidence="2">The sequence shown here is derived from an EMBL/GenBank/DDBJ whole genome shotgun (WGS) entry which is preliminary data.</text>
</comment>
<keyword evidence="1" id="KW-0812">Transmembrane</keyword>
<sequence>MPETKPKALLTPEELRWRAAARDPDKAKRNLKLQYILLGCAIAASIGWGIYLFRTDVISRSDWLGALGIALSLVSILLGIVNNRRILVGKRPWGDL</sequence>
<dbReference type="GeneID" id="92755550"/>
<name>A0A5B3GBI2_9BACT</name>
<feature type="transmembrane region" description="Helical" evidence="1">
    <location>
        <begin position="33"/>
        <end position="51"/>
    </location>
</feature>
<keyword evidence="1" id="KW-1133">Transmembrane helix</keyword>
<accession>A0A5B3GBI2</accession>
<evidence type="ECO:0000313" key="3">
    <source>
        <dbReference type="Proteomes" id="UP000323567"/>
    </source>
</evidence>
<protein>
    <submittedName>
        <fullName evidence="2">Uncharacterized protein</fullName>
    </submittedName>
</protein>
<dbReference type="Proteomes" id="UP000323567">
    <property type="component" value="Unassembled WGS sequence"/>
</dbReference>
<gene>
    <name evidence="2" type="ORF">F2Y13_05440</name>
</gene>
<evidence type="ECO:0000256" key="1">
    <source>
        <dbReference type="SAM" id="Phobius"/>
    </source>
</evidence>
<keyword evidence="1" id="KW-0472">Membrane</keyword>
<dbReference type="EMBL" id="VVXK01000005">
    <property type="protein sequence ID" value="KAA2370995.1"/>
    <property type="molecule type" value="Genomic_DNA"/>
</dbReference>